<evidence type="ECO:0000256" key="1">
    <source>
        <dbReference type="SAM" id="Phobius"/>
    </source>
</evidence>
<name>A0A3B0AH11_9ACTN</name>
<feature type="transmembrane region" description="Helical" evidence="1">
    <location>
        <begin position="14"/>
        <end position="34"/>
    </location>
</feature>
<evidence type="ECO:0000313" key="2">
    <source>
        <dbReference type="EMBL" id="RKN59661.1"/>
    </source>
</evidence>
<accession>A0A3B0AH11</accession>
<keyword evidence="1" id="KW-1133">Transmembrane helix</keyword>
<dbReference type="Proteomes" id="UP000270343">
    <property type="component" value="Unassembled WGS sequence"/>
</dbReference>
<proteinExistence type="predicted"/>
<dbReference type="EMBL" id="RBAM01000040">
    <property type="protein sequence ID" value="RKN59661.1"/>
    <property type="molecule type" value="Genomic_DNA"/>
</dbReference>
<feature type="transmembrane region" description="Helical" evidence="1">
    <location>
        <begin position="40"/>
        <end position="61"/>
    </location>
</feature>
<protein>
    <submittedName>
        <fullName evidence="2">Uncharacterized protein</fullName>
    </submittedName>
</protein>
<keyword evidence="3" id="KW-1185">Reference proteome</keyword>
<evidence type="ECO:0000313" key="3">
    <source>
        <dbReference type="Proteomes" id="UP000270343"/>
    </source>
</evidence>
<keyword evidence="1" id="KW-0472">Membrane</keyword>
<comment type="caution">
    <text evidence="2">The sequence shown here is derived from an EMBL/GenBank/DDBJ whole genome shotgun (WGS) entry which is preliminary data.</text>
</comment>
<reference evidence="2 3" key="1">
    <citation type="journal article" date="2015" name="Antonie Van Leeuwenhoek">
        <title>Streptomyces klenkii sp. nov., isolated from deep marine sediment.</title>
        <authorList>
            <person name="Veyisoglu A."/>
            <person name="Sahin N."/>
        </authorList>
    </citation>
    <scope>NUCLEOTIDE SEQUENCE [LARGE SCALE GENOMIC DNA]</scope>
    <source>
        <strain evidence="2 3">KCTC 29202</strain>
    </source>
</reference>
<sequence>MTGEGRATLMLREWVDAAWLLGAPLLAAAVASAWWAGPSWVGLAAVGVLLHGPITTARLLALAPALHRSVIPPATTRPPRRSTATRPIALVAASPLQPFIRLAGPWRLIWAKATGRHPGFGKTER</sequence>
<keyword evidence="1" id="KW-0812">Transmembrane</keyword>
<organism evidence="2 3">
    <name type="scientific">Streptomyces klenkii</name>
    <dbReference type="NCBI Taxonomy" id="1420899"/>
    <lineage>
        <taxon>Bacteria</taxon>
        <taxon>Bacillati</taxon>
        <taxon>Actinomycetota</taxon>
        <taxon>Actinomycetes</taxon>
        <taxon>Kitasatosporales</taxon>
        <taxon>Streptomycetaceae</taxon>
        <taxon>Streptomyces</taxon>
    </lineage>
</organism>
<dbReference type="AlphaFoldDB" id="A0A3B0AH11"/>
<gene>
    <name evidence="2" type="ORF">D7231_34160</name>
</gene>